<evidence type="ECO:0000313" key="1">
    <source>
        <dbReference type="EMBL" id="OWR04960.1"/>
    </source>
</evidence>
<accession>A0A254NB50</accession>
<organism evidence="1 2">
    <name type="scientific">Roseateles puraquae</name>
    <dbReference type="NCBI Taxonomy" id="431059"/>
    <lineage>
        <taxon>Bacteria</taxon>
        <taxon>Pseudomonadati</taxon>
        <taxon>Pseudomonadota</taxon>
        <taxon>Betaproteobacteria</taxon>
        <taxon>Burkholderiales</taxon>
        <taxon>Sphaerotilaceae</taxon>
        <taxon>Roseateles</taxon>
    </lineage>
</organism>
<dbReference type="Proteomes" id="UP000197446">
    <property type="component" value="Unassembled WGS sequence"/>
</dbReference>
<keyword evidence="2" id="KW-1185">Reference proteome</keyword>
<gene>
    <name evidence="1" type="ORF">CDO81_00250</name>
</gene>
<comment type="caution">
    <text evidence="1">The sequence shown here is derived from an EMBL/GenBank/DDBJ whole genome shotgun (WGS) entry which is preliminary data.</text>
</comment>
<reference evidence="1 2" key="1">
    <citation type="journal article" date="2007" name="Int. J. Syst. Evol. Microbiol.">
        <title>Description of Pelomonas aquatica sp. nov. and Pelomonas puraquae sp. nov., isolated from industrial and haemodialysis water.</title>
        <authorList>
            <person name="Gomila M."/>
            <person name="Bowien B."/>
            <person name="Falsen E."/>
            <person name="Moore E.R."/>
            <person name="Lalucat J."/>
        </authorList>
    </citation>
    <scope>NUCLEOTIDE SEQUENCE [LARGE SCALE GENOMIC DNA]</scope>
    <source>
        <strain evidence="1 2">CCUG 52769</strain>
    </source>
</reference>
<evidence type="ECO:0000313" key="2">
    <source>
        <dbReference type="Proteomes" id="UP000197446"/>
    </source>
</evidence>
<sequence length="89" mass="9942">MGVLNALRDPIGLSLGIGVSRAVFRLRRDGRVDRLVRLGRQLDGGFLMVTRRGRWAGRGVGHRGLHWDEWMSKVAAELAAHLPLGRFPM</sequence>
<name>A0A254NB50_9BURK</name>
<dbReference type="EMBL" id="NISI01000001">
    <property type="protein sequence ID" value="OWR04960.1"/>
    <property type="molecule type" value="Genomic_DNA"/>
</dbReference>
<dbReference type="AlphaFoldDB" id="A0A254NB50"/>
<protein>
    <submittedName>
        <fullName evidence="1">Uncharacterized protein</fullName>
    </submittedName>
</protein>
<proteinExistence type="predicted"/>